<accession>A0A2S9YI30</accession>
<organism evidence="5 6">
    <name type="scientific">Enhygromyxa salina</name>
    <dbReference type="NCBI Taxonomy" id="215803"/>
    <lineage>
        <taxon>Bacteria</taxon>
        <taxon>Pseudomonadati</taxon>
        <taxon>Myxococcota</taxon>
        <taxon>Polyangia</taxon>
        <taxon>Nannocystales</taxon>
        <taxon>Nannocystaceae</taxon>
        <taxon>Enhygromyxa</taxon>
    </lineage>
</organism>
<protein>
    <submittedName>
        <fullName evidence="5">Carnitinyl-CoA dehydratase</fullName>
        <ecNumber evidence="5">4.2.1.-</ecNumber>
    </submittedName>
</protein>
<evidence type="ECO:0000313" key="6">
    <source>
        <dbReference type="Proteomes" id="UP000237968"/>
    </source>
</evidence>
<evidence type="ECO:0000256" key="4">
    <source>
        <dbReference type="RuleBase" id="RU003707"/>
    </source>
</evidence>
<dbReference type="AlphaFoldDB" id="A0A2S9YI30"/>
<proteinExistence type="inferred from homology"/>
<comment type="similarity">
    <text evidence="1 4">Belongs to the enoyl-CoA hydratase/isomerase family.</text>
</comment>
<keyword evidence="3 5" id="KW-0456">Lyase</keyword>
<dbReference type="Pfam" id="PF00378">
    <property type="entry name" value="ECH_1"/>
    <property type="match status" value="1"/>
</dbReference>
<dbReference type="SUPFAM" id="SSF52096">
    <property type="entry name" value="ClpP/crotonase"/>
    <property type="match status" value="1"/>
</dbReference>
<gene>
    <name evidence="5" type="primary">caiD_1</name>
    <name evidence="5" type="ORF">ENSA5_05900</name>
</gene>
<dbReference type="GO" id="GO:0006635">
    <property type="term" value="P:fatty acid beta-oxidation"/>
    <property type="evidence" value="ECO:0007669"/>
    <property type="project" value="TreeGrafter"/>
</dbReference>
<dbReference type="InterPro" id="IPR018376">
    <property type="entry name" value="Enoyl-CoA_hyd/isom_CS"/>
</dbReference>
<evidence type="ECO:0000256" key="1">
    <source>
        <dbReference type="ARBA" id="ARBA00005254"/>
    </source>
</evidence>
<dbReference type="InterPro" id="IPR029045">
    <property type="entry name" value="ClpP/crotonase-like_dom_sf"/>
</dbReference>
<keyword evidence="6" id="KW-1185">Reference proteome</keyword>
<dbReference type="InterPro" id="IPR001753">
    <property type="entry name" value="Enoyl-CoA_hydra/iso"/>
</dbReference>
<dbReference type="PANTHER" id="PTHR11941">
    <property type="entry name" value="ENOYL-COA HYDRATASE-RELATED"/>
    <property type="match status" value="1"/>
</dbReference>
<comment type="caution">
    <text evidence="5">The sequence shown here is derived from an EMBL/GenBank/DDBJ whole genome shotgun (WGS) entry which is preliminary data.</text>
</comment>
<keyword evidence="2" id="KW-0443">Lipid metabolism</keyword>
<evidence type="ECO:0000256" key="3">
    <source>
        <dbReference type="ARBA" id="ARBA00023239"/>
    </source>
</evidence>
<dbReference type="CDD" id="cd06558">
    <property type="entry name" value="crotonase-like"/>
    <property type="match status" value="1"/>
</dbReference>
<dbReference type="PANTHER" id="PTHR11941:SF169">
    <property type="entry name" value="(7AS)-7A-METHYL-1,5-DIOXO-2,3,5,6,7,7A-HEXAHYDRO-1H-INDENE-CARBOXYL-COA HYDROLASE"/>
    <property type="match status" value="1"/>
</dbReference>
<name>A0A2S9YI30_9BACT</name>
<evidence type="ECO:0000313" key="5">
    <source>
        <dbReference type="EMBL" id="PRQ04676.1"/>
    </source>
</evidence>
<dbReference type="OrthoDB" id="5365311at2"/>
<dbReference type="GO" id="GO:0016829">
    <property type="term" value="F:lyase activity"/>
    <property type="evidence" value="ECO:0007669"/>
    <property type="project" value="UniProtKB-KW"/>
</dbReference>
<dbReference type="RefSeq" id="WP_106390051.1">
    <property type="nucleotide sequence ID" value="NZ_PVNK01000030.1"/>
</dbReference>
<sequence length="246" mass="26276">MATTPEGLRERELEPGVLRWVLDNPARRNAIGPAVFEWIAMRCAELRGEVVIVRGAGEHAFTAGFDLTALAKHNLLGQPHPPDASLIRATSAMQSADATFVAALNGYVIGAGVELISACDFRLACPDASLRLPAGKLGVVYHAAGLTRIHAAFGPAIARRLLLAGEKVDISDARPSLSALVERAQLDEQALALARRIREQSARSVAGNRTILRALDRAQSLPADLLEAHEQARRDAYRALASNGEG</sequence>
<dbReference type="EC" id="4.2.1.-" evidence="5"/>
<reference evidence="5 6" key="1">
    <citation type="submission" date="2018-03" db="EMBL/GenBank/DDBJ databases">
        <title>Draft Genome Sequences of the Obligatory Marine Myxobacteria Enhygromyxa salina SWB005.</title>
        <authorList>
            <person name="Poehlein A."/>
            <person name="Moghaddam J.A."/>
            <person name="Harms H."/>
            <person name="Alanjari M."/>
            <person name="Koenig G.M."/>
            <person name="Daniel R."/>
            <person name="Schaeberle T.F."/>
        </authorList>
    </citation>
    <scope>NUCLEOTIDE SEQUENCE [LARGE SCALE GENOMIC DNA]</scope>
    <source>
        <strain evidence="5 6">SWB005</strain>
    </source>
</reference>
<dbReference type="EMBL" id="PVNK01000030">
    <property type="protein sequence ID" value="PRQ04676.1"/>
    <property type="molecule type" value="Genomic_DNA"/>
</dbReference>
<evidence type="ECO:0000256" key="2">
    <source>
        <dbReference type="ARBA" id="ARBA00023098"/>
    </source>
</evidence>
<dbReference type="Gene3D" id="3.90.226.10">
    <property type="entry name" value="2-enoyl-CoA Hydratase, Chain A, domain 1"/>
    <property type="match status" value="1"/>
</dbReference>
<dbReference type="PROSITE" id="PS00166">
    <property type="entry name" value="ENOYL_COA_HYDRATASE"/>
    <property type="match status" value="1"/>
</dbReference>
<dbReference type="Proteomes" id="UP000237968">
    <property type="component" value="Unassembled WGS sequence"/>
</dbReference>